<dbReference type="InterPro" id="IPR021833">
    <property type="entry name" value="DUF3425"/>
</dbReference>
<dbReference type="Proteomes" id="UP000785200">
    <property type="component" value="Unassembled WGS sequence"/>
</dbReference>
<reference evidence="1" key="1">
    <citation type="submission" date="2019-07" db="EMBL/GenBank/DDBJ databases">
        <title>Hyphodiscus hymeniophilus genome sequencing and assembly.</title>
        <authorList>
            <person name="Kramer G."/>
            <person name="Nodwell J."/>
        </authorList>
    </citation>
    <scope>NUCLEOTIDE SEQUENCE</scope>
    <source>
        <strain evidence="1">ATCC 34498</strain>
    </source>
</reference>
<comment type="caution">
    <text evidence="1">The sequence shown here is derived from an EMBL/GenBank/DDBJ whole genome shotgun (WGS) entry which is preliminary data.</text>
</comment>
<dbReference type="Pfam" id="PF11905">
    <property type="entry name" value="DUF3425"/>
    <property type="match status" value="1"/>
</dbReference>
<dbReference type="PANTHER" id="PTHR38116">
    <property type="entry name" value="CHROMOSOME 7, WHOLE GENOME SHOTGUN SEQUENCE"/>
    <property type="match status" value="1"/>
</dbReference>
<dbReference type="EMBL" id="VNKQ01000005">
    <property type="protein sequence ID" value="KAG0650758.1"/>
    <property type="molecule type" value="Genomic_DNA"/>
</dbReference>
<accession>A0A9P7AYL8</accession>
<evidence type="ECO:0000313" key="1">
    <source>
        <dbReference type="EMBL" id="KAG0650758.1"/>
    </source>
</evidence>
<gene>
    <name evidence="1" type="ORF">D0Z07_2195</name>
</gene>
<name>A0A9P7AYL8_9HELO</name>
<sequence length="240" mass="27175">MDETIEPLQLLPMPHLVEARCAGDDWAGISSWTVRKQRQNRLNQRAYKQLSTTLAVMVASKTIKFDPYEHYTLPADHLLTLVRYNLYRAVAANSWSLGIDPRLMHSDIPSPFESNDSTISRLCLSLPPSLHPTVLQRTVPHHPYIDLFPFPAMRDFLIHMGDDIDDDSLCADVAGDAPDSGSSEHTGIIVWGEPWDPFGWEVTESLWIKRSNFFKGVPGILHATNHWRQLRGEPPLAEIT</sequence>
<dbReference type="OrthoDB" id="2245989at2759"/>
<protein>
    <submittedName>
        <fullName evidence="1">Uncharacterized protein</fullName>
    </submittedName>
</protein>
<keyword evidence="2" id="KW-1185">Reference proteome</keyword>
<dbReference type="PANTHER" id="PTHR38116:SF1">
    <property type="entry name" value="BZIP DOMAIN-CONTAINING PROTEIN"/>
    <property type="match status" value="1"/>
</dbReference>
<dbReference type="AlphaFoldDB" id="A0A9P7AYL8"/>
<organism evidence="1 2">
    <name type="scientific">Hyphodiscus hymeniophilus</name>
    <dbReference type="NCBI Taxonomy" id="353542"/>
    <lineage>
        <taxon>Eukaryota</taxon>
        <taxon>Fungi</taxon>
        <taxon>Dikarya</taxon>
        <taxon>Ascomycota</taxon>
        <taxon>Pezizomycotina</taxon>
        <taxon>Leotiomycetes</taxon>
        <taxon>Helotiales</taxon>
        <taxon>Hyphodiscaceae</taxon>
        <taxon>Hyphodiscus</taxon>
    </lineage>
</organism>
<evidence type="ECO:0000313" key="2">
    <source>
        <dbReference type="Proteomes" id="UP000785200"/>
    </source>
</evidence>
<proteinExistence type="predicted"/>